<dbReference type="EMBL" id="SAWZ01000001">
    <property type="protein sequence ID" value="RXR08768.1"/>
    <property type="molecule type" value="Genomic_DNA"/>
</dbReference>
<dbReference type="InterPro" id="IPR004358">
    <property type="entry name" value="Sig_transdc_His_kin-like_C"/>
</dbReference>
<dbReference type="InterPro" id="IPR036890">
    <property type="entry name" value="HATPase_C_sf"/>
</dbReference>
<dbReference type="Pfam" id="PF01590">
    <property type="entry name" value="GAF"/>
    <property type="match status" value="1"/>
</dbReference>
<dbReference type="EC" id="2.7.13.3" evidence="2"/>
<keyword evidence="5" id="KW-0418">Kinase</keyword>
<keyword evidence="3" id="KW-0597">Phosphoprotein</keyword>
<evidence type="ECO:0000256" key="3">
    <source>
        <dbReference type="ARBA" id="ARBA00022553"/>
    </source>
</evidence>
<evidence type="ECO:0000313" key="5">
    <source>
        <dbReference type="EMBL" id="RXR08768.1"/>
    </source>
</evidence>
<dbReference type="InterPro" id="IPR003594">
    <property type="entry name" value="HATPase_dom"/>
</dbReference>
<dbReference type="InterPro" id="IPR029016">
    <property type="entry name" value="GAF-like_dom_sf"/>
</dbReference>
<feature type="domain" description="Histidine kinase" evidence="4">
    <location>
        <begin position="189"/>
        <end position="397"/>
    </location>
</feature>
<evidence type="ECO:0000256" key="1">
    <source>
        <dbReference type="ARBA" id="ARBA00000085"/>
    </source>
</evidence>
<dbReference type="Proteomes" id="UP000289784">
    <property type="component" value="Unassembled WGS sequence"/>
</dbReference>
<reference evidence="5 6" key="1">
    <citation type="submission" date="2019-01" db="EMBL/GenBank/DDBJ databases">
        <title>Pseudoxanthomonas composti sp. nov., isolated from compost.</title>
        <authorList>
            <person name="Yang G."/>
        </authorList>
    </citation>
    <scope>NUCLEOTIDE SEQUENCE [LARGE SCALE GENOMIC DNA]</scope>
    <source>
        <strain evidence="5 6">GSS15</strain>
    </source>
</reference>
<dbReference type="Gene3D" id="3.30.450.40">
    <property type="match status" value="1"/>
</dbReference>
<accession>A0A4V1N1M0</accession>
<dbReference type="InterPro" id="IPR003018">
    <property type="entry name" value="GAF"/>
</dbReference>
<dbReference type="InterPro" id="IPR036097">
    <property type="entry name" value="HisK_dim/P_sf"/>
</dbReference>
<name>A0A4V1N1M0_9GAMM</name>
<dbReference type="SUPFAM" id="SSF55781">
    <property type="entry name" value="GAF domain-like"/>
    <property type="match status" value="1"/>
</dbReference>
<dbReference type="SUPFAM" id="SSF55874">
    <property type="entry name" value="ATPase domain of HSP90 chaperone/DNA topoisomerase II/histidine kinase"/>
    <property type="match status" value="1"/>
</dbReference>
<protein>
    <recommendedName>
        <fullName evidence="2">histidine kinase</fullName>
        <ecNumber evidence="2">2.7.13.3</ecNumber>
    </recommendedName>
</protein>
<dbReference type="GO" id="GO:0000155">
    <property type="term" value="F:phosphorelay sensor kinase activity"/>
    <property type="evidence" value="ECO:0007669"/>
    <property type="project" value="InterPro"/>
</dbReference>
<dbReference type="SMART" id="SM00388">
    <property type="entry name" value="HisKA"/>
    <property type="match status" value="1"/>
</dbReference>
<evidence type="ECO:0000256" key="2">
    <source>
        <dbReference type="ARBA" id="ARBA00012438"/>
    </source>
</evidence>
<dbReference type="Gene3D" id="3.30.565.10">
    <property type="entry name" value="Histidine kinase-like ATPase, C-terminal domain"/>
    <property type="match status" value="1"/>
</dbReference>
<dbReference type="PANTHER" id="PTHR43102:SF2">
    <property type="entry name" value="GAF DOMAIN-CONTAINING PROTEIN"/>
    <property type="match status" value="1"/>
</dbReference>
<evidence type="ECO:0000259" key="4">
    <source>
        <dbReference type="PROSITE" id="PS50109"/>
    </source>
</evidence>
<organism evidence="5 6">
    <name type="scientific">Pseudoxanthomonas composti</name>
    <dbReference type="NCBI Taxonomy" id="2137479"/>
    <lineage>
        <taxon>Bacteria</taxon>
        <taxon>Pseudomonadati</taxon>
        <taxon>Pseudomonadota</taxon>
        <taxon>Gammaproteobacteria</taxon>
        <taxon>Lysobacterales</taxon>
        <taxon>Lysobacteraceae</taxon>
        <taxon>Pseudoxanthomonas</taxon>
    </lineage>
</organism>
<keyword evidence="5" id="KW-0808">Transferase</keyword>
<proteinExistence type="predicted"/>
<dbReference type="CDD" id="cd00082">
    <property type="entry name" value="HisKA"/>
    <property type="match status" value="1"/>
</dbReference>
<dbReference type="PANTHER" id="PTHR43102">
    <property type="entry name" value="SLR1143 PROTEIN"/>
    <property type="match status" value="1"/>
</dbReference>
<keyword evidence="6" id="KW-1185">Reference proteome</keyword>
<comment type="caution">
    <text evidence="5">The sequence shown here is derived from an EMBL/GenBank/DDBJ whole genome shotgun (WGS) entry which is preliminary data.</text>
</comment>
<gene>
    <name evidence="5" type="ORF">EPA99_02850</name>
</gene>
<sequence>MTLPGPDAALCHPPRGFAEALRLETLRSYHILDTPQEAAFDDLTRIAAHVCQAPIALVSLVDRDRQWFKSVQGLDERQTPIEQSVCAHAILQDGLFVVEDTLQDARFADNPLVTGHPHMRFYAGALLKTPDGMPLGTVCVLDTRPRKLEAAQAETLLALARQAMTQMELRRLLAQEQEASHYRARLMAIAGHDLKTPLRAAAYAVEKLQRSASDVQRPILESAREHLRQIGQEFQELATMAAAGAAQARPSLEPLPLAEVLEPVLSNWRRLAASKGLQLRSVPTSLVVCSHRALLSTLLGNLVGNAVKYTEHGRVLVGCRRRGDRVIVEVIDTGIGLDEDDASKVFNAFRQADPRSEGLGVGLWIVHSTAQTLECPVQVRSRKGVGSRFSVSLTLAPA</sequence>
<dbReference type="Gene3D" id="1.10.287.130">
    <property type="match status" value="1"/>
</dbReference>
<dbReference type="InterPro" id="IPR005467">
    <property type="entry name" value="His_kinase_dom"/>
</dbReference>
<dbReference type="Pfam" id="PF02518">
    <property type="entry name" value="HATPase_c"/>
    <property type="match status" value="1"/>
</dbReference>
<dbReference type="SMART" id="SM00387">
    <property type="entry name" value="HATPase_c"/>
    <property type="match status" value="1"/>
</dbReference>
<dbReference type="AlphaFoldDB" id="A0A4V1N1M0"/>
<dbReference type="PROSITE" id="PS50109">
    <property type="entry name" value="HIS_KIN"/>
    <property type="match status" value="1"/>
</dbReference>
<comment type="catalytic activity">
    <reaction evidence="1">
        <text>ATP + protein L-histidine = ADP + protein N-phospho-L-histidine.</text>
        <dbReference type="EC" id="2.7.13.3"/>
    </reaction>
</comment>
<dbReference type="InterPro" id="IPR003661">
    <property type="entry name" value="HisK_dim/P_dom"/>
</dbReference>
<dbReference type="SUPFAM" id="SSF47384">
    <property type="entry name" value="Homodimeric domain of signal transducing histidine kinase"/>
    <property type="match status" value="1"/>
</dbReference>
<evidence type="ECO:0000313" key="6">
    <source>
        <dbReference type="Proteomes" id="UP000289784"/>
    </source>
</evidence>
<dbReference type="PRINTS" id="PR00344">
    <property type="entry name" value="BCTRLSENSOR"/>
</dbReference>
<dbReference type="OrthoDB" id="9803824at2"/>
<dbReference type="SMART" id="SM00065">
    <property type="entry name" value="GAF"/>
    <property type="match status" value="1"/>
</dbReference>